<keyword evidence="3" id="KW-1185">Reference proteome</keyword>
<dbReference type="EMBL" id="CP070499">
    <property type="protein sequence ID" value="QSB15099.1"/>
    <property type="molecule type" value="Genomic_DNA"/>
</dbReference>
<dbReference type="Gene3D" id="1.10.10.10">
    <property type="entry name" value="Winged helix-like DNA-binding domain superfamily/Winged helix DNA-binding domain"/>
    <property type="match status" value="1"/>
</dbReference>
<dbReference type="InterPro" id="IPR036388">
    <property type="entry name" value="WH-like_DNA-bd_sf"/>
</dbReference>
<organism evidence="2 3">
    <name type="scientific">Natronosporangium hydrolyticum</name>
    <dbReference type="NCBI Taxonomy" id="2811111"/>
    <lineage>
        <taxon>Bacteria</taxon>
        <taxon>Bacillati</taxon>
        <taxon>Actinomycetota</taxon>
        <taxon>Actinomycetes</taxon>
        <taxon>Micromonosporales</taxon>
        <taxon>Micromonosporaceae</taxon>
        <taxon>Natronosporangium</taxon>
    </lineage>
</organism>
<dbReference type="InterPro" id="IPR011991">
    <property type="entry name" value="ArsR-like_HTH"/>
</dbReference>
<dbReference type="GO" id="GO:0003700">
    <property type="term" value="F:DNA-binding transcription factor activity"/>
    <property type="evidence" value="ECO:0007669"/>
    <property type="project" value="InterPro"/>
</dbReference>
<dbReference type="Proteomes" id="UP000662857">
    <property type="component" value="Chromosome"/>
</dbReference>
<sequence>MASSRRPATEAEAKALASGLRLRILRACLDQPLTNREIAERLDLNPGTALHHVRQLVATGFLDPQPARRGRRGAREVPYLATGKSWTLDVREEQDRFGAPATFMIEAFLAEVAQVPDRSDIVASRLGLRLTEAEYEQLTAQLAEWLEQLASQPRRPEGRPYSMFVAIHPDAGRQ</sequence>
<dbReference type="InterPro" id="IPR036390">
    <property type="entry name" value="WH_DNA-bd_sf"/>
</dbReference>
<dbReference type="RefSeq" id="WP_239677267.1">
    <property type="nucleotide sequence ID" value="NZ_CP070499.1"/>
</dbReference>
<reference evidence="2" key="1">
    <citation type="submission" date="2021-02" db="EMBL/GenBank/DDBJ databases">
        <title>Natrosporangium hydrolyticum gen. nov., sp. nov, a haloalkaliphilic actinobacterium from a soda solonchak soil.</title>
        <authorList>
            <person name="Sorokin D.Y."/>
            <person name="Khijniak T.V."/>
            <person name="Zakharycheva A.P."/>
            <person name="Boueva O.V."/>
            <person name="Ariskina E.V."/>
            <person name="Hahnke R.L."/>
            <person name="Bunk B."/>
            <person name="Sproer C."/>
            <person name="Schumann P."/>
            <person name="Evtushenko L.I."/>
            <person name="Kublanov I.V."/>
        </authorList>
    </citation>
    <scope>NUCLEOTIDE SEQUENCE</scope>
    <source>
        <strain evidence="2">DSM 106523</strain>
    </source>
</reference>
<proteinExistence type="predicted"/>
<evidence type="ECO:0000313" key="3">
    <source>
        <dbReference type="Proteomes" id="UP000662857"/>
    </source>
</evidence>
<evidence type="ECO:0000313" key="2">
    <source>
        <dbReference type="EMBL" id="QSB15099.1"/>
    </source>
</evidence>
<dbReference type="CDD" id="cd00090">
    <property type="entry name" value="HTH_ARSR"/>
    <property type="match status" value="1"/>
</dbReference>
<evidence type="ECO:0000259" key="1">
    <source>
        <dbReference type="SMART" id="SM00418"/>
    </source>
</evidence>
<dbReference type="InterPro" id="IPR001845">
    <property type="entry name" value="HTH_ArsR_DNA-bd_dom"/>
</dbReference>
<dbReference type="AlphaFoldDB" id="A0A895YHU9"/>
<name>A0A895YHU9_9ACTN</name>
<dbReference type="Pfam" id="PF12840">
    <property type="entry name" value="HTH_20"/>
    <property type="match status" value="1"/>
</dbReference>
<accession>A0A895YHU9</accession>
<feature type="domain" description="HTH arsR-type" evidence="1">
    <location>
        <begin position="11"/>
        <end position="96"/>
    </location>
</feature>
<dbReference type="KEGG" id="nhy:JQS43_01590"/>
<dbReference type="SUPFAM" id="SSF46785">
    <property type="entry name" value="Winged helix' DNA-binding domain"/>
    <property type="match status" value="1"/>
</dbReference>
<gene>
    <name evidence="2" type="ORF">JQS43_01590</name>
</gene>
<dbReference type="SMART" id="SM00418">
    <property type="entry name" value="HTH_ARSR"/>
    <property type="match status" value="1"/>
</dbReference>
<protein>
    <submittedName>
        <fullName evidence="2">Winged helix-turn-helix transcriptional regulator</fullName>
    </submittedName>
</protein>